<name>A0A6N2L8D7_SALVM</name>
<protein>
    <recommendedName>
        <fullName evidence="2">Zinc knuckle CX2CX4HX4C domain-containing protein</fullName>
    </recommendedName>
</protein>
<evidence type="ECO:0008006" key="2">
    <source>
        <dbReference type="Google" id="ProtNLM"/>
    </source>
</evidence>
<accession>A0A6N2L8D7</accession>
<dbReference type="AlphaFoldDB" id="A0A6N2L8D7"/>
<gene>
    <name evidence="1" type="ORF">SVIM_LOCUS134399</name>
</gene>
<evidence type="ECO:0000313" key="1">
    <source>
        <dbReference type="EMBL" id="VFU31621.1"/>
    </source>
</evidence>
<dbReference type="EMBL" id="CAADRP010000746">
    <property type="protein sequence ID" value="VFU31621.1"/>
    <property type="molecule type" value="Genomic_DNA"/>
</dbReference>
<proteinExistence type="predicted"/>
<organism evidence="1">
    <name type="scientific">Salix viminalis</name>
    <name type="common">Common osier</name>
    <name type="synonym">Basket willow</name>
    <dbReference type="NCBI Taxonomy" id="40686"/>
    <lineage>
        <taxon>Eukaryota</taxon>
        <taxon>Viridiplantae</taxon>
        <taxon>Streptophyta</taxon>
        <taxon>Embryophyta</taxon>
        <taxon>Tracheophyta</taxon>
        <taxon>Spermatophyta</taxon>
        <taxon>Magnoliopsida</taxon>
        <taxon>eudicotyledons</taxon>
        <taxon>Gunneridae</taxon>
        <taxon>Pentapetalae</taxon>
        <taxon>rosids</taxon>
        <taxon>fabids</taxon>
        <taxon>Malpighiales</taxon>
        <taxon>Salicaceae</taxon>
        <taxon>Saliceae</taxon>
        <taxon>Salix</taxon>
    </lineage>
</organism>
<reference evidence="1" key="1">
    <citation type="submission" date="2019-03" db="EMBL/GenBank/DDBJ databases">
        <authorList>
            <person name="Mank J."/>
            <person name="Almeida P."/>
        </authorList>
    </citation>
    <scope>NUCLEOTIDE SEQUENCE</scope>
    <source>
        <strain evidence="1">78183</strain>
    </source>
</reference>
<sequence length="151" mass="15937">MIEQQIVYETLPKFCSYCKVFGHMVETCSKYAKSCGKAKGNGVGGNVETPFSPAEGNNLYGSSKPTLPLDNDVVLRGPCLSNSSSEILLAPVTCDIIRKALFGIGNDKALGPDGYTSHFFKSTWPIIGDDFCGAGGMGAVVFAEALLCVVA</sequence>